<sequence>MAPAPWGRRALRLGASTASAHGSEAEQGDGVGEKGRGAGAAIYRAKLWTWQTAPAGGRCDSASIGRQFSSFFVWNWTQITAKDLFLDVYSTNRVQNLR</sequence>
<name>A0A1D6PZI2_MAIZE</name>
<protein>
    <submittedName>
        <fullName evidence="1">Uncharacterized protein</fullName>
    </submittedName>
</protein>
<accession>A0A1D6PZI2</accession>
<gene>
    <name evidence="1" type="ORF">ZEAMMB73_Zm00001d050040</name>
</gene>
<reference evidence="1" key="1">
    <citation type="submission" date="2015-12" db="EMBL/GenBank/DDBJ databases">
        <title>Update maize B73 reference genome by single molecule sequencing technologies.</title>
        <authorList>
            <consortium name="Maize Genome Sequencing Project"/>
            <person name="Ware D."/>
        </authorList>
    </citation>
    <scope>NUCLEOTIDE SEQUENCE</scope>
    <source>
        <tissue evidence="1">Seedling</tissue>
    </source>
</reference>
<dbReference type="AlphaFoldDB" id="A0A1D6PZI2"/>
<dbReference type="ExpressionAtlas" id="A0A1D6PZI2">
    <property type="expression patterns" value="baseline"/>
</dbReference>
<dbReference type="EMBL" id="CM000780">
    <property type="protein sequence ID" value="AQK51832.1"/>
    <property type="molecule type" value="Genomic_DNA"/>
</dbReference>
<evidence type="ECO:0000313" key="1">
    <source>
        <dbReference type="EMBL" id="AQK51832.1"/>
    </source>
</evidence>
<dbReference type="InParanoid" id="A0A1D6PZI2"/>
<organism evidence="1">
    <name type="scientific">Zea mays</name>
    <name type="common">Maize</name>
    <dbReference type="NCBI Taxonomy" id="4577"/>
    <lineage>
        <taxon>Eukaryota</taxon>
        <taxon>Viridiplantae</taxon>
        <taxon>Streptophyta</taxon>
        <taxon>Embryophyta</taxon>
        <taxon>Tracheophyta</taxon>
        <taxon>Spermatophyta</taxon>
        <taxon>Magnoliopsida</taxon>
        <taxon>Liliopsida</taxon>
        <taxon>Poales</taxon>
        <taxon>Poaceae</taxon>
        <taxon>PACMAD clade</taxon>
        <taxon>Panicoideae</taxon>
        <taxon>Andropogonodae</taxon>
        <taxon>Andropogoneae</taxon>
        <taxon>Tripsacinae</taxon>
        <taxon>Zea</taxon>
    </lineage>
</organism>
<proteinExistence type="predicted"/>